<accession>A0ACC0VSR7</accession>
<gene>
    <name evidence="1" type="ORF">PsorP6_003922</name>
</gene>
<reference evidence="1 2" key="1">
    <citation type="journal article" date="2022" name="bioRxiv">
        <title>The genome of the oomycete Peronosclerospora sorghi, a cosmopolitan pathogen of maize and sorghum, is inflated with dispersed pseudogenes.</title>
        <authorList>
            <person name="Fletcher K."/>
            <person name="Martin F."/>
            <person name="Isakeit T."/>
            <person name="Cavanaugh K."/>
            <person name="Magill C."/>
            <person name="Michelmore R."/>
        </authorList>
    </citation>
    <scope>NUCLEOTIDE SEQUENCE [LARGE SCALE GENOMIC DNA]</scope>
    <source>
        <strain evidence="1">P6</strain>
    </source>
</reference>
<name>A0ACC0VSR7_9STRA</name>
<dbReference type="Proteomes" id="UP001163321">
    <property type="component" value="Chromosome 8"/>
</dbReference>
<comment type="caution">
    <text evidence="1">The sequence shown here is derived from an EMBL/GenBank/DDBJ whole genome shotgun (WGS) entry which is preliminary data.</text>
</comment>
<sequence>MIEWYKQYCREFCAEEGIITSKAARKRRKRAKIKDLRENMVVSVLCKLRKMNDIASTNKGRGSGTLSDLDGVLLKELVMFDSVGEGMIVNLWDQHAEKRFVTRLLEHRGAVEINGVVISLQALSNRLVANTTPHTTFNLFDLDDPESIEIEKRVATNFRVRPSFTVATSPAVFYTLEELLNSSVVGLATLKNIRVEQICLDRNLGKQALVLAKFTPRLAEKFCTRCNQTLPERLCHDSMDPPHYEACTNRCKIRRGSETNALCAWRYRRFSMTLRDSKNERLSVEVDNQATAEIVGNIEARHLVEGQCDASPSCQFDPTSAVASLLNALAEDVDQTFEAQLMCSSANESHEASQTFGSTHDSSHGEAVVLQRVFSLLSFAPGDAIVL</sequence>
<dbReference type="EMBL" id="CM047587">
    <property type="protein sequence ID" value="KAI9908511.1"/>
    <property type="molecule type" value="Genomic_DNA"/>
</dbReference>
<protein>
    <submittedName>
        <fullName evidence="1">Uncharacterized protein</fullName>
    </submittedName>
</protein>
<evidence type="ECO:0000313" key="1">
    <source>
        <dbReference type="EMBL" id="KAI9908511.1"/>
    </source>
</evidence>
<keyword evidence="2" id="KW-1185">Reference proteome</keyword>
<organism evidence="1 2">
    <name type="scientific">Peronosclerospora sorghi</name>
    <dbReference type="NCBI Taxonomy" id="230839"/>
    <lineage>
        <taxon>Eukaryota</taxon>
        <taxon>Sar</taxon>
        <taxon>Stramenopiles</taxon>
        <taxon>Oomycota</taxon>
        <taxon>Peronosporomycetes</taxon>
        <taxon>Peronosporales</taxon>
        <taxon>Peronosporaceae</taxon>
        <taxon>Peronosclerospora</taxon>
    </lineage>
</organism>
<evidence type="ECO:0000313" key="2">
    <source>
        <dbReference type="Proteomes" id="UP001163321"/>
    </source>
</evidence>
<proteinExistence type="predicted"/>